<evidence type="ECO:0000313" key="2">
    <source>
        <dbReference type="EMBL" id="EGV05952.1"/>
    </source>
</evidence>
<dbReference type="Gene3D" id="3.60.10.10">
    <property type="entry name" value="Endonuclease/exonuclease/phosphatase"/>
    <property type="match status" value="1"/>
</dbReference>
<protein>
    <recommendedName>
        <fullName evidence="1">Endonuclease/exonuclease/phosphatase domain-containing protein</fullName>
    </recommendedName>
</protein>
<dbReference type="Proteomes" id="UP000006235">
    <property type="component" value="Unassembled WGS sequence"/>
</dbReference>
<dbReference type="GO" id="GO:0003824">
    <property type="term" value="F:catalytic activity"/>
    <property type="evidence" value="ECO:0007669"/>
    <property type="project" value="InterPro"/>
</dbReference>
<dbReference type="InterPro" id="IPR036691">
    <property type="entry name" value="Endo/exonu/phosph_ase_sf"/>
</dbReference>
<dbReference type="NCBIfam" id="NF003840">
    <property type="entry name" value="PRK05421.1-2"/>
    <property type="match status" value="1"/>
</dbReference>
<evidence type="ECO:0000259" key="1">
    <source>
        <dbReference type="Pfam" id="PF03372"/>
    </source>
</evidence>
<dbReference type="SUPFAM" id="SSF56219">
    <property type="entry name" value="DNase I-like"/>
    <property type="match status" value="1"/>
</dbReference>
<dbReference type="EMBL" id="AFUV01000012">
    <property type="protein sequence ID" value="EGV05952.1"/>
    <property type="molecule type" value="Genomic_DNA"/>
</dbReference>
<dbReference type="STRING" id="1035188.HMPREF9952_1337"/>
<proteinExistence type="predicted"/>
<name>F9Q963_9PAST</name>
<dbReference type="Pfam" id="PF03372">
    <property type="entry name" value="Exo_endo_phos"/>
    <property type="match status" value="1"/>
</dbReference>
<organism evidence="2 3">
    <name type="scientific">Haemophilus pittmaniae HK 85</name>
    <dbReference type="NCBI Taxonomy" id="1035188"/>
    <lineage>
        <taxon>Bacteria</taxon>
        <taxon>Pseudomonadati</taxon>
        <taxon>Pseudomonadota</taxon>
        <taxon>Gammaproteobacteria</taxon>
        <taxon>Pasteurellales</taxon>
        <taxon>Pasteurellaceae</taxon>
        <taxon>Haemophilus</taxon>
    </lineage>
</organism>
<reference evidence="2 3" key="1">
    <citation type="submission" date="2011-07" db="EMBL/GenBank/DDBJ databases">
        <authorList>
            <person name="Harkins D.M."/>
            <person name="Madupu R."/>
            <person name="Durkin A.S."/>
            <person name="Torralba M."/>
            <person name="Methe B."/>
            <person name="Sutton G.G."/>
            <person name="Nelson K.E."/>
        </authorList>
    </citation>
    <scope>NUCLEOTIDE SEQUENCE [LARGE SCALE GENOMIC DNA]</scope>
    <source>
        <strain evidence="2 3">HK 85</strain>
    </source>
</reference>
<dbReference type="InterPro" id="IPR005135">
    <property type="entry name" value="Endo/exonuclease/phosphatase"/>
</dbReference>
<sequence>MGRKVKIALGSMVTTMALAGYFLSQLTIFDKLQIQFVSGRDKPYQAITQYAPLQCYQSPEAVAVLPAKTFKLLSWNIHKGQDAGWQKDLQRLSAEQDFVLLQEATPQQSLQQFSSSLFASAFAYKAQSSGVKTFAKSAPQWYCADSLPEPWIQIPKVGSAMAFPLQNGQTLLVVNLHLINFELKLVNYRKQLEQIFALVGRHQGPMIVAGDFNSWRGKRVDFLNGLMAQYDLHAVPLQSDQRVRFLGQPLDHVFSRGVQILTANVLAVKSSDHNPILLEFRIGAD</sequence>
<comment type="caution">
    <text evidence="2">The sequence shown here is derived from an EMBL/GenBank/DDBJ whole genome shotgun (WGS) entry which is preliminary data.</text>
</comment>
<accession>F9Q963</accession>
<gene>
    <name evidence="2" type="ORF">HMPREF9952_1337</name>
</gene>
<evidence type="ECO:0000313" key="3">
    <source>
        <dbReference type="Proteomes" id="UP000006235"/>
    </source>
</evidence>
<dbReference type="AlphaFoldDB" id="F9Q963"/>
<feature type="domain" description="Endonuclease/exonuclease/phosphatase" evidence="1">
    <location>
        <begin position="73"/>
        <end position="273"/>
    </location>
</feature>
<dbReference type="NCBIfam" id="NF003842">
    <property type="entry name" value="PRK05421.1-4"/>
    <property type="match status" value="1"/>
</dbReference>
<dbReference type="RefSeq" id="WP_007242588.1">
    <property type="nucleotide sequence ID" value="NZ_AFUV01000012.1"/>
</dbReference>